<evidence type="ECO:0000256" key="1">
    <source>
        <dbReference type="SAM" id="SignalP"/>
    </source>
</evidence>
<name>A0A2T6BIH5_9RHOB</name>
<feature type="chain" id="PRO_5015743141" evidence="1">
    <location>
        <begin position="23"/>
        <end position="149"/>
    </location>
</feature>
<dbReference type="AlphaFoldDB" id="A0A2T6BIH5"/>
<gene>
    <name evidence="3" type="ORF">C8N43_0506</name>
</gene>
<evidence type="ECO:0000313" key="3">
    <source>
        <dbReference type="EMBL" id="PTX55858.1"/>
    </source>
</evidence>
<dbReference type="EMBL" id="QBKS01000001">
    <property type="protein sequence ID" value="PTX55858.1"/>
    <property type="molecule type" value="Genomic_DNA"/>
</dbReference>
<protein>
    <submittedName>
        <fullName evidence="3">Uncharacterized protein DUF4399</fullName>
    </submittedName>
</protein>
<dbReference type="OrthoDB" id="531568at2"/>
<evidence type="ECO:0000313" key="4">
    <source>
        <dbReference type="Proteomes" id="UP000243978"/>
    </source>
</evidence>
<reference evidence="3 4" key="1">
    <citation type="submission" date="2018-04" db="EMBL/GenBank/DDBJ databases">
        <title>Genomic Encyclopedia of Archaeal and Bacterial Type Strains, Phase II (KMG-II): from individual species to whole genera.</title>
        <authorList>
            <person name="Goeker M."/>
        </authorList>
    </citation>
    <scope>NUCLEOTIDE SEQUENCE [LARGE SCALE GENOMIC DNA]</scope>
    <source>
        <strain evidence="3 4">DSM 100977</strain>
    </source>
</reference>
<dbReference type="RefSeq" id="WP_107844108.1">
    <property type="nucleotide sequence ID" value="NZ_QBKS01000001.1"/>
</dbReference>
<accession>A0A2T6BIH5</accession>
<sequence length="149" mass="15640">MKTTCLSLTLAGAVFLAAQAFAGDRAPVDGAEAYFIGLSDGDTVQTPVTVRFGIKGMGVAPAGVEKDGTGHHHLLINRPALGQGEDGMEEYEYGLVGSDNLIHYGGGQTETTLDLPAGEHTLQIVFADLNHVPFEPSVETEVITITVTE</sequence>
<keyword evidence="1" id="KW-0732">Signal</keyword>
<dbReference type="Pfam" id="PF14347">
    <property type="entry name" value="DUF4399"/>
    <property type="match status" value="1"/>
</dbReference>
<feature type="domain" description="DUF4399" evidence="2">
    <location>
        <begin position="50"/>
        <end position="148"/>
    </location>
</feature>
<comment type="caution">
    <text evidence="3">The sequence shown here is derived from an EMBL/GenBank/DDBJ whole genome shotgun (WGS) entry which is preliminary data.</text>
</comment>
<evidence type="ECO:0000259" key="2">
    <source>
        <dbReference type="Pfam" id="PF14347"/>
    </source>
</evidence>
<proteinExistence type="predicted"/>
<dbReference type="InterPro" id="IPR025512">
    <property type="entry name" value="DUF4399"/>
</dbReference>
<feature type="signal peptide" evidence="1">
    <location>
        <begin position="1"/>
        <end position="22"/>
    </location>
</feature>
<keyword evidence="4" id="KW-1185">Reference proteome</keyword>
<dbReference type="Proteomes" id="UP000243978">
    <property type="component" value="Unassembled WGS sequence"/>
</dbReference>
<organism evidence="3 4">
    <name type="scientific">Litoreibacter ponti</name>
    <dbReference type="NCBI Taxonomy" id="1510457"/>
    <lineage>
        <taxon>Bacteria</taxon>
        <taxon>Pseudomonadati</taxon>
        <taxon>Pseudomonadota</taxon>
        <taxon>Alphaproteobacteria</taxon>
        <taxon>Rhodobacterales</taxon>
        <taxon>Roseobacteraceae</taxon>
        <taxon>Litoreibacter</taxon>
    </lineage>
</organism>